<dbReference type="PANTHER" id="PTHR12110:SF53">
    <property type="entry name" value="BLR5974 PROTEIN"/>
    <property type="match status" value="1"/>
</dbReference>
<evidence type="ECO:0000259" key="1">
    <source>
        <dbReference type="Pfam" id="PF01261"/>
    </source>
</evidence>
<dbReference type="PANTHER" id="PTHR12110">
    <property type="entry name" value="HYDROXYPYRUVATE ISOMERASE"/>
    <property type="match status" value="1"/>
</dbReference>
<reference evidence="2" key="1">
    <citation type="journal article" date="2020" name="mSystems">
        <title>Genome- and Community-Level Interaction Insights into Carbon Utilization and Element Cycling Functions of Hydrothermarchaeota in Hydrothermal Sediment.</title>
        <authorList>
            <person name="Zhou Z."/>
            <person name="Liu Y."/>
            <person name="Xu W."/>
            <person name="Pan J."/>
            <person name="Luo Z.H."/>
            <person name="Li M."/>
        </authorList>
    </citation>
    <scope>NUCLEOTIDE SEQUENCE [LARGE SCALE GENOMIC DNA]</scope>
    <source>
        <strain evidence="2">SpSt-1217</strain>
    </source>
</reference>
<name>A0A831LIS3_9BACT</name>
<dbReference type="EMBL" id="DSDK01000728">
    <property type="protein sequence ID" value="HDR52527.1"/>
    <property type="molecule type" value="Genomic_DNA"/>
</dbReference>
<gene>
    <name evidence="2" type="ORF">ENN90_13070</name>
</gene>
<protein>
    <recommendedName>
        <fullName evidence="1">Xylose isomerase-like TIM barrel domain-containing protein</fullName>
    </recommendedName>
</protein>
<dbReference type="InterPro" id="IPR006311">
    <property type="entry name" value="TAT_signal"/>
</dbReference>
<feature type="domain" description="Xylose isomerase-like TIM barrel" evidence="1">
    <location>
        <begin position="73"/>
        <end position="219"/>
    </location>
</feature>
<dbReference type="Pfam" id="PF01261">
    <property type="entry name" value="AP_endonuc_2"/>
    <property type="match status" value="1"/>
</dbReference>
<proteinExistence type="predicted"/>
<dbReference type="SUPFAM" id="SSF51658">
    <property type="entry name" value="Xylose isomerase-like"/>
    <property type="match status" value="1"/>
</dbReference>
<sequence>MKNMNLNRRNFLYKSGLLFATGLIAPKFIPKARAIPTPRMIKDDISIAQWALVEEIRQGKWSTLDFPRIARKDFDINGIEFVNTLFEVPTLHYLRTLKRNAEEYGVNMVLIMVDNEGETCTPSKEERKQTVINHQKWIDIANYLGCHAIRTNCRGPQNAPKDEALKWAAETYNMMLEYAIPANVSVLIENHGGLSNDADWMVELMKEVNNLYFGSYPDWREPDPEFDNVDFLRKMLPYAGGNSYRNQPTEELTAKMIKMCQDAGYRGWYGIESSGREAIKNGKEVLKKYLKI</sequence>
<evidence type="ECO:0000313" key="2">
    <source>
        <dbReference type="EMBL" id="HDR52527.1"/>
    </source>
</evidence>
<dbReference type="Gene3D" id="3.20.20.150">
    <property type="entry name" value="Divalent-metal-dependent TIM barrel enzymes"/>
    <property type="match status" value="1"/>
</dbReference>
<dbReference type="InterPro" id="IPR050312">
    <property type="entry name" value="IolE/XylAMocC-like"/>
</dbReference>
<comment type="caution">
    <text evidence="2">The sequence shown here is derived from an EMBL/GenBank/DDBJ whole genome shotgun (WGS) entry which is preliminary data.</text>
</comment>
<accession>A0A831LIS3</accession>
<dbReference type="InterPro" id="IPR036237">
    <property type="entry name" value="Xyl_isomerase-like_sf"/>
</dbReference>
<dbReference type="Proteomes" id="UP000886047">
    <property type="component" value="Unassembled WGS sequence"/>
</dbReference>
<organism evidence="2">
    <name type="scientific">Mariniphaga anaerophila</name>
    <dbReference type="NCBI Taxonomy" id="1484053"/>
    <lineage>
        <taxon>Bacteria</taxon>
        <taxon>Pseudomonadati</taxon>
        <taxon>Bacteroidota</taxon>
        <taxon>Bacteroidia</taxon>
        <taxon>Marinilabiliales</taxon>
        <taxon>Prolixibacteraceae</taxon>
        <taxon>Mariniphaga</taxon>
    </lineage>
</organism>
<dbReference type="AlphaFoldDB" id="A0A831LIS3"/>
<dbReference type="PROSITE" id="PS51318">
    <property type="entry name" value="TAT"/>
    <property type="match status" value="1"/>
</dbReference>
<dbReference type="InterPro" id="IPR013022">
    <property type="entry name" value="Xyl_isomerase-like_TIM-brl"/>
</dbReference>